<feature type="transmembrane region" description="Helical" evidence="1">
    <location>
        <begin position="6"/>
        <end position="27"/>
    </location>
</feature>
<dbReference type="RefSeq" id="WP_219965428.1">
    <property type="nucleotide sequence ID" value="NZ_JAGFNZ010000003.1"/>
</dbReference>
<feature type="transmembrane region" description="Helical" evidence="1">
    <location>
        <begin position="74"/>
        <end position="95"/>
    </location>
</feature>
<reference evidence="2 3" key="1">
    <citation type="submission" date="2021-03" db="EMBL/GenBank/DDBJ databases">
        <title>Caproiciproducens sp. nov. isolated from feces of cow.</title>
        <authorList>
            <person name="Choi J.-Y."/>
        </authorList>
    </citation>
    <scope>NUCLEOTIDE SEQUENCE [LARGE SCALE GENOMIC DNA]</scope>
    <source>
        <strain evidence="2 3">AGMB10547</strain>
    </source>
</reference>
<organism evidence="2 3">
    <name type="scientific">Caproiciproducens faecalis</name>
    <dbReference type="NCBI Taxonomy" id="2820301"/>
    <lineage>
        <taxon>Bacteria</taxon>
        <taxon>Bacillati</taxon>
        <taxon>Bacillota</taxon>
        <taxon>Clostridia</taxon>
        <taxon>Eubacteriales</taxon>
        <taxon>Acutalibacteraceae</taxon>
        <taxon>Caproiciproducens</taxon>
    </lineage>
</organism>
<keyword evidence="1" id="KW-0472">Membrane</keyword>
<accession>A0ABS7DPA7</accession>
<sequence length="114" mass="12765">MDQKLLLHVLGRNLFILAFTIIMTGYFMRDVRQALYIPANMGTLSVGGVQYTPLQMNIDVIQNGSHTLYSVLNYPLIPLILGAVYNLYVAVKIFLQKDDTSKAGAKKEKSKKTV</sequence>
<proteinExistence type="predicted"/>
<gene>
    <name evidence="2" type="ORF">J5W02_09370</name>
</gene>
<keyword evidence="1" id="KW-0812">Transmembrane</keyword>
<comment type="caution">
    <text evidence="2">The sequence shown here is derived from an EMBL/GenBank/DDBJ whole genome shotgun (WGS) entry which is preliminary data.</text>
</comment>
<evidence type="ECO:0000256" key="1">
    <source>
        <dbReference type="SAM" id="Phobius"/>
    </source>
</evidence>
<evidence type="ECO:0000313" key="3">
    <source>
        <dbReference type="Proteomes" id="UP000719942"/>
    </source>
</evidence>
<name>A0ABS7DPA7_9FIRM</name>
<keyword evidence="3" id="KW-1185">Reference proteome</keyword>
<evidence type="ECO:0000313" key="2">
    <source>
        <dbReference type="EMBL" id="MBW7573023.1"/>
    </source>
</evidence>
<protein>
    <submittedName>
        <fullName evidence="2">Uncharacterized protein</fullName>
    </submittedName>
</protein>
<keyword evidence="1" id="KW-1133">Transmembrane helix</keyword>
<dbReference type="EMBL" id="JAGFNZ010000003">
    <property type="protein sequence ID" value="MBW7573023.1"/>
    <property type="molecule type" value="Genomic_DNA"/>
</dbReference>
<dbReference type="Proteomes" id="UP000719942">
    <property type="component" value="Unassembled WGS sequence"/>
</dbReference>